<keyword evidence="12" id="KW-0406">Ion transport</keyword>
<keyword evidence="11" id="KW-0638">Presynaptic neurotoxin</keyword>
<evidence type="ECO:0000256" key="1">
    <source>
        <dbReference type="ARBA" id="ARBA00004175"/>
    </source>
</evidence>
<evidence type="ECO:0000256" key="6">
    <source>
        <dbReference type="ARBA" id="ARBA00022537"/>
    </source>
</evidence>
<evidence type="ECO:0000313" key="18">
    <source>
        <dbReference type="Proteomes" id="UP001235939"/>
    </source>
</evidence>
<evidence type="ECO:0000256" key="15">
    <source>
        <dbReference type="PROSITE-ProRule" id="PRU00023"/>
    </source>
</evidence>
<evidence type="ECO:0000256" key="3">
    <source>
        <dbReference type="ARBA" id="ARBA00022448"/>
    </source>
</evidence>
<dbReference type="PANTHER" id="PTHR10582:SF28">
    <property type="entry name" value="NANCHUNG, ISOFORM B"/>
    <property type="match status" value="1"/>
</dbReference>
<evidence type="ECO:0000256" key="4">
    <source>
        <dbReference type="ARBA" id="ARBA00022475"/>
    </source>
</evidence>
<keyword evidence="8" id="KW-0107">Calcium channel</keyword>
<dbReference type="PROSITE" id="PS50088">
    <property type="entry name" value="ANK_REPEAT"/>
    <property type="match status" value="1"/>
</dbReference>
<keyword evidence="7" id="KW-0109">Calcium transport</keyword>
<keyword evidence="6" id="KW-1052">Target cell membrane</keyword>
<keyword evidence="15" id="KW-0040">ANK repeat</keyword>
<keyword evidence="10" id="KW-0106">Calcium</keyword>
<dbReference type="EMBL" id="CP092879">
    <property type="protein sequence ID" value="UYV79571.1"/>
    <property type="molecule type" value="Genomic_DNA"/>
</dbReference>
<proteinExistence type="predicted"/>
<dbReference type="SMART" id="SM00248">
    <property type="entry name" value="ANK"/>
    <property type="match status" value="3"/>
</dbReference>
<dbReference type="Pfam" id="PF00023">
    <property type="entry name" value="Ank"/>
    <property type="match status" value="1"/>
</dbReference>
<evidence type="ECO:0000256" key="9">
    <source>
        <dbReference type="ARBA" id="ARBA00022737"/>
    </source>
</evidence>
<evidence type="ECO:0000256" key="7">
    <source>
        <dbReference type="ARBA" id="ARBA00022568"/>
    </source>
</evidence>
<keyword evidence="14" id="KW-0407">Ion channel</keyword>
<evidence type="ECO:0000256" key="2">
    <source>
        <dbReference type="ARBA" id="ARBA00004651"/>
    </source>
</evidence>
<keyword evidence="11" id="KW-0800">Toxin</keyword>
<sequence length="530" mass="60133">MGNTNSNVTSGVKKQAADTSSMKIYSLLDVKGGGLLVTYMKEALKTRNFSEVRSLYDALARSVIRKLIYFWRLDEKIQESCLPFVYNGGQGRMLPISEVILIRNQDRPKHKQLVPPKSDNDFADGVGKDPSKYRMVGWELGERGAVGESVLHICLLVSSSVHAELAKRLIRLFPPLVNDIYLCDEYYGENVLHMAIVNEDPAMVKYLLDHGANYHERCIGNFFTPEDQKGSRTDSLDYETVDLCVRTNYEGYVYWGEYPLCFAACLCQEECYRLLLAKGANPDLQDTNGNNVLHMLVIWEKIKLEVFYGTCLVLLYLLGLFFEGRSICVQSLGAQIFFHILKLLREIYWQLGSITCAAYPLAEIDTIDGRTGNINKASALNLVVYGEHLGHLDMLEGLLVDLLNAKWNKFIKFRFYRQFAIFVVYFLITLVCFVLRPGPPVVKRLPGRHNLTFTTTTVAPPTTANGTCYLMALNTTTDIMTAPSRVLFLFACIMMMVMVPMRFTCQSQIEDILSVMVMLTVAPYFLFFCR</sequence>
<evidence type="ECO:0000313" key="17">
    <source>
        <dbReference type="EMBL" id="UYV79571.1"/>
    </source>
</evidence>
<keyword evidence="16" id="KW-1133">Transmembrane helix</keyword>
<protein>
    <submittedName>
        <fullName evidence="17">Nan</fullName>
    </submittedName>
</protein>
<dbReference type="Gene3D" id="1.25.40.20">
    <property type="entry name" value="Ankyrin repeat-containing domain"/>
    <property type="match status" value="1"/>
</dbReference>
<evidence type="ECO:0000256" key="8">
    <source>
        <dbReference type="ARBA" id="ARBA00022673"/>
    </source>
</evidence>
<evidence type="ECO:0000256" key="5">
    <source>
        <dbReference type="ARBA" id="ARBA00022483"/>
    </source>
</evidence>
<keyword evidence="16" id="KW-0472">Membrane</keyword>
<keyword evidence="11" id="KW-0528">Neurotoxin</keyword>
<comment type="subcellular location">
    <subcellularLocation>
        <location evidence="2">Cell membrane</location>
        <topology evidence="2">Multi-pass membrane protein</topology>
    </subcellularLocation>
    <subcellularLocation>
        <location evidence="1">Target cell membrane</location>
    </subcellularLocation>
</comment>
<reference evidence="17 18" key="1">
    <citation type="submission" date="2022-01" db="EMBL/GenBank/DDBJ databases">
        <title>A chromosomal length assembly of Cordylochernes scorpioides.</title>
        <authorList>
            <person name="Zeh D."/>
            <person name="Zeh J."/>
        </authorList>
    </citation>
    <scope>NUCLEOTIDE SEQUENCE [LARGE SCALE GENOMIC DNA]</scope>
    <source>
        <strain evidence="17">IN4F17</strain>
        <tissue evidence="17">Whole Body</tissue>
    </source>
</reference>
<dbReference type="Proteomes" id="UP001235939">
    <property type="component" value="Chromosome 17"/>
</dbReference>
<keyword evidence="4" id="KW-1003">Cell membrane</keyword>
<keyword evidence="18" id="KW-1185">Reference proteome</keyword>
<feature type="transmembrane region" description="Helical" evidence="16">
    <location>
        <begin position="306"/>
        <end position="322"/>
    </location>
</feature>
<organism evidence="17 18">
    <name type="scientific">Cordylochernes scorpioides</name>
    <dbReference type="NCBI Taxonomy" id="51811"/>
    <lineage>
        <taxon>Eukaryota</taxon>
        <taxon>Metazoa</taxon>
        <taxon>Ecdysozoa</taxon>
        <taxon>Arthropoda</taxon>
        <taxon>Chelicerata</taxon>
        <taxon>Arachnida</taxon>
        <taxon>Pseudoscorpiones</taxon>
        <taxon>Cheliferoidea</taxon>
        <taxon>Chernetidae</taxon>
        <taxon>Cordylochernes</taxon>
    </lineage>
</organism>
<name>A0ABY6LEF9_9ARAC</name>
<dbReference type="PROSITE" id="PS50297">
    <property type="entry name" value="ANK_REP_REGION"/>
    <property type="match status" value="1"/>
</dbReference>
<dbReference type="PANTHER" id="PTHR10582">
    <property type="entry name" value="TRANSIENT RECEPTOR POTENTIAL ION CHANNEL PROTEIN"/>
    <property type="match status" value="1"/>
</dbReference>
<dbReference type="InterPro" id="IPR024862">
    <property type="entry name" value="TRPV"/>
</dbReference>
<gene>
    <name evidence="17" type="ORF">LAZ67_17003144</name>
</gene>
<keyword evidence="9" id="KW-0677">Repeat</keyword>
<dbReference type="SUPFAM" id="SSF48403">
    <property type="entry name" value="Ankyrin repeat"/>
    <property type="match status" value="1"/>
</dbReference>
<evidence type="ECO:0000256" key="10">
    <source>
        <dbReference type="ARBA" id="ARBA00022837"/>
    </source>
</evidence>
<dbReference type="InterPro" id="IPR036770">
    <property type="entry name" value="Ankyrin_rpt-contain_sf"/>
</dbReference>
<evidence type="ECO:0000256" key="13">
    <source>
        <dbReference type="ARBA" id="ARBA00023298"/>
    </source>
</evidence>
<evidence type="ECO:0000256" key="14">
    <source>
        <dbReference type="ARBA" id="ARBA00023303"/>
    </source>
</evidence>
<keyword evidence="3" id="KW-0813">Transport</keyword>
<feature type="repeat" description="ANK" evidence="15">
    <location>
        <begin position="187"/>
        <end position="213"/>
    </location>
</feature>
<keyword evidence="13" id="KW-1053">Target membrane</keyword>
<evidence type="ECO:0000256" key="16">
    <source>
        <dbReference type="SAM" id="Phobius"/>
    </source>
</evidence>
<dbReference type="InterPro" id="IPR002110">
    <property type="entry name" value="Ankyrin_rpt"/>
</dbReference>
<evidence type="ECO:0000256" key="12">
    <source>
        <dbReference type="ARBA" id="ARBA00023065"/>
    </source>
</evidence>
<evidence type="ECO:0000256" key="11">
    <source>
        <dbReference type="ARBA" id="ARBA00023028"/>
    </source>
</evidence>
<keyword evidence="16" id="KW-0812">Transmembrane</keyword>
<feature type="transmembrane region" description="Helical" evidence="16">
    <location>
        <begin position="479"/>
        <end position="499"/>
    </location>
</feature>
<dbReference type="Pfam" id="PF13606">
    <property type="entry name" value="Ank_3"/>
    <property type="match status" value="1"/>
</dbReference>
<keyword evidence="5" id="KW-0268">Exocytosis</keyword>
<feature type="transmembrane region" description="Helical" evidence="16">
    <location>
        <begin position="415"/>
        <end position="436"/>
    </location>
</feature>
<accession>A0ABY6LEF9</accession>
<feature type="transmembrane region" description="Helical" evidence="16">
    <location>
        <begin position="511"/>
        <end position="528"/>
    </location>
</feature>